<gene>
    <name evidence="1" type="ORF">NOF55_04360</name>
    <name evidence="2" type="ORF">NOF55_16065</name>
</gene>
<proteinExistence type="predicted"/>
<dbReference type="RefSeq" id="WP_306410078.1">
    <property type="nucleotide sequence ID" value="NZ_JANFPI010000001.1"/>
</dbReference>
<keyword evidence="3" id="KW-1185">Reference proteome</keyword>
<dbReference type="EMBL" id="JANFPI010000001">
    <property type="protein sequence ID" value="MCX8996332.1"/>
    <property type="molecule type" value="Genomic_DNA"/>
</dbReference>
<comment type="caution">
    <text evidence="1">The sequence shown here is derived from an EMBL/GenBank/DDBJ whole genome shotgun (WGS) entry which is preliminary data.</text>
</comment>
<organism evidence="1 3">
    <name type="scientific">Ectorhizobium quercum</name>
    <dbReference type="NCBI Taxonomy" id="2965071"/>
    <lineage>
        <taxon>Bacteria</taxon>
        <taxon>Pseudomonadati</taxon>
        <taxon>Pseudomonadota</taxon>
        <taxon>Alphaproteobacteria</taxon>
        <taxon>Hyphomicrobiales</taxon>
        <taxon>Rhizobiaceae</taxon>
        <taxon>Ectorhizobium</taxon>
    </lineage>
</organism>
<evidence type="ECO:0000313" key="2">
    <source>
        <dbReference type="EMBL" id="MCX8998629.1"/>
    </source>
</evidence>
<dbReference type="EMBL" id="JANFPI010000005">
    <property type="protein sequence ID" value="MCX8998629.1"/>
    <property type="molecule type" value="Genomic_DNA"/>
</dbReference>
<reference evidence="1" key="1">
    <citation type="submission" date="2022-07" db="EMBL/GenBank/DDBJ databases">
        <title>Ectorhizobium quercum gen.nov., sp. nov.</title>
        <authorList>
            <person name="Ma T."/>
            <person name="Li Y."/>
        </authorList>
    </citation>
    <scope>NUCLEOTIDE SEQUENCE</scope>
    <source>
        <strain evidence="1">BDR2-2</strain>
    </source>
</reference>
<dbReference type="AlphaFoldDB" id="A0AAE3N012"/>
<accession>A0AAE3N012</accession>
<evidence type="ECO:0000313" key="1">
    <source>
        <dbReference type="EMBL" id="MCX8996332.1"/>
    </source>
</evidence>
<protein>
    <submittedName>
        <fullName evidence="1">Uncharacterized protein</fullName>
    </submittedName>
</protein>
<evidence type="ECO:0000313" key="3">
    <source>
        <dbReference type="Proteomes" id="UP001208771"/>
    </source>
</evidence>
<dbReference type="Proteomes" id="UP001208771">
    <property type="component" value="Unassembled WGS sequence"/>
</dbReference>
<name>A0AAE3N012_9HYPH</name>
<sequence>MTRILFFIAVAAAVYWFYRRFTADAKSLTRKQKRRSREVRNRAHGTLVKDPKTGEYRVKKDDEE</sequence>